<dbReference type="Proteomes" id="UP000823749">
    <property type="component" value="Chromosome 4"/>
</dbReference>
<keyword evidence="4" id="KW-0539">Nucleus</keyword>
<gene>
    <name evidence="6" type="ORF">RHGRI_010078</name>
</gene>
<dbReference type="InterPro" id="IPR011598">
    <property type="entry name" value="bHLH_dom"/>
</dbReference>
<proteinExistence type="predicted"/>
<dbReference type="NCBIfam" id="TIGR01640">
    <property type="entry name" value="F_box_assoc_1"/>
    <property type="match status" value="1"/>
</dbReference>
<dbReference type="EMBL" id="JACTNZ010000004">
    <property type="protein sequence ID" value="KAG5551854.1"/>
    <property type="molecule type" value="Genomic_DNA"/>
</dbReference>
<dbReference type="AlphaFoldDB" id="A0AAV6KHU8"/>
<dbReference type="Gene3D" id="4.10.280.10">
    <property type="entry name" value="Helix-loop-helix DNA-binding domain"/>
    <property type="match status" value="1"/>
</dbReference>
<dbReference type="GO" id="GO:0046983">
    <property type="term" value="F:protein dimerization activity"/>
    <property type="evidence" value="ECO:0007669"/>
    <property type="project" value="InterPro"/>
</dbReference>
<evidence type="ECO:0000256" key="4">
    <source>
        <dbReference type="ARBA" id="ARBA00023242"/>
    </source>
</evidence>
<dbReference type="InterPro" id="IPR050796">
    <property type="entry name" value="SCF_F-box_component"/>
</dbReference>
<organism evidence="6 7">
    <name type="scientific">Rhododendron griersonianum</name>
    <dbReference type="NCBI Taxonomy" id="479676"/>
    <lineage>
        <taxon>Eukaryota</taxon>
        <taxon>Viridiplantae</taxon>
        <taxon>Streptophyta</taxon>
        <taxon>Embryophyta</taxon>
        <taxon>Tracheophyta</taxon>
        <taxon>Spermatophyta</taxon>
        <taxon>Magnoliopsida</taxon>
        <taxon>eudicotyledons</taxon>
        <taxon>Gunneridae</taxon>
        <taxon>Pentapetalae</taxon>
        <taxon>asterids</taxon>
        <taxon>Ericales</taxon>
        <taxon>Ericaceae</taxon>
        <taxon>Ericoideae</taxon>
        <taxon>Rhodoreae</taxon>
        <taxon>Rhododendron</taxon>
    </lineage>
</organism>
<feature type="domain" description="BHLH" evidence="5">
    <location>
        <begin position="93"/>
        <end position="151"/>
    </location>
</feature>
<protein>
    <recommendedName>
        <fullName evidence="5">BHLH domain-containing protein</fullName>
    </recommendedName>
</protein>
<keyword evidence="3" id="KW-0804">Transcription</keyword>
<evidence type="ECO:0000259" key="5">
    <source>
        <dbReference type="SMART" id="SM00353"/>
    </source>
</evidence>
<evidence type="ECO:0000256" key="3">
    <source>
        <dbReference type="ARBA" id="ARBA00023163"/>
    </source>
</evidence>
<comment type="caution">
    <text evidence="6">The sequence shown here is derived from an EMBL/GenBank/DDBJ whole genome shotgun (WGS) entry which is preliminary data.</text>
</comment>
<name>A0AAV6KHU8_9ERIC</name>
<dbReference type="GO" id="GO:0005634">
    <property type="term" value="C:nucleus"/>
    <property type="evidence" value="ECO:0007669"/>
    <property type="project" value="UniProtKB-SubCell"/>
</dbReference>
<dbReference type="SMART" id="SM00353">
    <property type="entry name" value="HLH"/>
    <property type="match status" value="1"/>
</dbReference>
<sequence>MKEYRSMFHGKIRDKKMKKLYLPLAAAPLPVGDKKVKKLYLPLAAAAPLPVGVITQAMRRVYRRVEALVEEVPTKQVPSRSSLKRGRAAEFHNLSEKVVYMCYEDIGGGAGSMKKLKALQNLIPNSNKIDKASMLDDAIEYLKQLQLQVQKERCLLLNDDDKLGDEYSELELQFKLQFGRHRVVGSCNGLICLSVHYYSVQPQIIIWNPSTRKSVTLPMAPKPQCPNIMSVYGFGAHPTTQKYKVIRLEYKVESLFKLPAKVEIYTQGTRSWRDISSSAPPHYYVTPKWSRQPFLNGVVHWVCESFSEGGFRKWIMLFDTASESFSEFMLPTPLAQEPGTPILNSVKLFGESLALFCSGQSNNNSCCIWVMKEYGVAESWTMLFTFNILGMPQKIFGLRKNGEVLLASKNSLASYASATETLRDTGITISSGALVSFDSFMETLVLVE</sequence>
<dbReference type="InterPro" id="IPR036638">
    <property type="entry name" value="HLH_DNA-bd_sf"/>
</dbReference>
<evidence type="ECO:0000313" key="6">
    <source>
        <dbReference type="EMBL" id="KAG5551854.1"/>
    </source>
</evidence>
<keyword evidence="2" id="KW-0805">Transcription regulation</keyword>
<comment type="subcellular location">
    <subcellularLocation>
        <location evidence="1">Nucleus</location>
    </subcellularLocation>
</comment>
<dbReference type="PANTHER" id="PTHR31672:SF10">
    <property type="entry name" value="F-BOX DOMAIN-CONTAINING PROTEIN"/>
    <property type="match status" value="1"/>
</dbReference>
<dbReference type="InterPro" id="IPR017451">
    <property type="entry name" value="F-box-assoc_interact_dom"/>
</dbReference>
<reference evidence="6" key="1">
    <citation type="submission" date="2020-08" db="EMBL/GenBank/DDBJ databases">
        <title>Plant Genome Project.</title>
        <authorList>
            <person name="Zhang R.-G."/>
        </authorList>
    </citation>
    <scope>NUCLEOTIDE SEQUENCE</scope>
    <source>
        <strain evidence="6">WSP0</strain>
        <tissue evidence="6">Leaf</tissue>
    </source>
</reference>
<dbReference type="SUPFAM" id="SSF47459">
    <property type="entry name" value="HLH, helix-loop-helix DNA-binding domain"/>
    <property type="match status" value="1"/>
</dbReference>
<evidence type="ECO:0000256" key="2">
    <source>
        <dbReference type="ARBA" id="ARBA00023015"/>
    </source>
</evidence>
<dbReference type="Pfam" id="PF08268">
    <property type="entry name" value="FBA_3"/>
    <property type="match status" value="1"/>
</dbReference>
<evidence type="ECO:0000256" key="1">
    <source>
        <dbReference type="ARBA" id="ARBA00004123"/>
    </source>
</evidence>
<evidence type="ECO:0000313" key="7">
    <source>
        <dbReference type="Proteomes" id="UP000823749"/>
    </source>
</evidence>
<dbReference type="PANTHER" id="PTHR31672">
    <property type="entry name" value="BNACNNG10540D PROTEIN"/>
    <property type="match status" value="1"/>
</dbReference>
<dbReference type="Pfam" id="PF00010">
    <property type="entry name" value="HLH"/>
    <property type="match status" value="1"/>
</dbReference>
<dbReference type="InterPro" id="IPR013187">
    <property type="entry name" value="F-box-assoc_dom_typ3"/>
</dbReference>
<keyword evidence="7" id="KW-1185">Reference proteome</keyword>
<accession>A0AAV6KHU8</accession>